<dbReference type="EMBL" id="JAQIZT010000013">
    <property type="protein sequence ID" value="KAJ6974962.1"/>
    <property type="molecule type" value="Genomic_DNA"/>
</dbReference>
<sequence length="86" mass="9634">MDTDGIMTSDRSMEKNPQVHATRNKTQRHAVVSAVILLGDRAMRPYMVWCLLTMPSKKNPRKCRKITGKSQGLGGADASTIRLIRH</sequence>
<comment type="caution">
    <text evidence="2">The sequence shown here is derived from an EMBL/GenBank/DDBJ whole genome shotgun (WGS) entry which is preliminary data.</text>
</comment>
<evidence type="ECO:0000256" key="1">
    <source>
        <dbReference type="SAM" id="MobiDB-lite"/>
    </source>
</evidence>
<proteinExistence type="predicted"/>
<evidence type="ECO:0000313" key="2">
    <source>
        <dbReference type="EMBL" id="KAJ6974962.1"/>
    </source>
</evidence>
<keyword evidence="3" id="KW-1185">Reference proteome</keyword>
<dbReference type="Proteomes" id="UP001164929">
    <property type="component" value="Chromosome 13"/>
</dbReference>
<protein>
    <submittedName>
        <fullName evidence="2">Uncharacterized protein</fullName>
    </submittedName>
</protein>
<name>A0AAD6Q0Y9_9ROSI</name>
<accession>A0AAD6Q0Y9</accession>
<feature type="region of interest" description="Disordered" evidence="1">
    <location>
        <begin position="60"/>
        <end position="86"/>
    </location>
</feature>
<feature type="region of interest" description="Disordered" evidence="1">
    <location>
        <begin position="1"/>
        <end position="25"/>
    </location>
</feature>
<evidence type="ECO:0000313" key="3">
    <source>
        <dbReference type="Proteomes" id="UP001164929"/>
    </source>
</evidence>
<reference evidence="2" key="1">
    <citation type="journal article" date="2023" name="Mol. Ecol. Resour.">
        <title>Chromosome-level genome assembly of a triploid poplar Populus alba 'Berolinensis'.</title>
        <authorList>
            <person name="Chen S."/>
            <person name="Yu Y."/>
            <person name="Wang X."/>
            <person name="Wang S."/>
            <person name="Zhang T."/>
            <person name="Zhou Y."/>
            <person name="He R."/>
            <person name="Meng N."/>
            <person name="Wang Y."/>
            <person name="Liu W."/>
            <person name="Liu Z."/>
            <person name="Liu J."/>
            <person name="Guo Q."/>
            <person name="Huang H."/>
            <person name="Sederoff R.R."/>
            <person name="Wang G."/>
            <person name="Qu G."/>
            <person name="Chen S."/>
        </authorList>
    </citation>
    <scope>NUCLEOTIDE SEQUENCE</scope>
    <source>
        <strain evidence="2">SC-2020</strain>
    </source>
</reference>
<gene>
    <name evidence="2" type="ORF">NC653_030952</name>
</gene>
<dbReference type="AlphaFoldDB" id="A0AAD6Q0Y9"/>
<organism evidence="2 3">
    <name type="scientific">Populus alba x Populus x berolinensis</name>
    <dbReference type="NCBI Taxonomy" id="444605"/>
    <lineage>
        <taxon>Eukaryota</taxon>
        <taxon>Viridiplantae</taxon>
        <taxon>Streptophyta</taxon>
        <taxon>Embryophyta</taxon>
        <taxon>Tracheophyta</taxon>
        <taxon>Spermatophyta</taxon>
        <taxon>Magnoliopsida</taxon>
        <taxon>eudicotyledons</taxon>
        <taxon>Gunneridae</taxon>
        <taxon>Pentapetalae</taxon>
        <taxon>rosids</taxon>
        <taxon>fabids</taxon>
        <taxon>Malpighiales</taxon>
        <taxon>Salicaceae</taxon>
        <taxon>Saliceae</taxon>
        <taxon>Populus</taxon>
    </lineage>
</organism>